<dbReference type="HAMAP" id="MF_01343_B">
    <property type="entry name" value="Ribosomal_uS15_B"/>
    <property type="match status" value="1"/>
</dbReference>
<accession>F2HHC5</accession>
<dbReference type="SMART" id="SM01387">
    <property type="entry name" value="Ribosomal_S15"/>
    <property type="match status" value="1"/>
</dbReference>
<dbReference type="SUPFAM" id="SSF47060">
    <property type="entry name" value="S15/NS1 RNA-binding domain"/>
    <property type="match status" value="1"/>
</dbReference>
<dbReference type="GO" id="GO:0005737">
    <property type="term" value="C:cytoplasm"/>
    <property type="evidence" value="ECO:0007669"/>
    <property type="project" value="UniProtKB-ARBA"/>
</dbReference>
<reference evidence="5 6" key="1">
    <citation type="journal article" date="2011" name="Genome Biol. Evol.">
        <title>Complete nucleomorph genome sequence of the nonphotosynthetic alga Cryptomonas paramecium reveals a core nucleomorph gene set.</title>
        <authorList>
            <person name="Tanifuji G."/>
            <person name="Onodera N.T."/>
            <person name="Wheeler T.J."/>
            <person name="Dlutek M."/>
            <person name="Donaher N."/>
            <person name="Archibald J.M."/>
        </authorList>
    </citation>
    <scope>NUCLEOTIDE SEQUENCE [LARGE SCALE GENOMIC DNA]</scope>
    <source>
        <strain evidence="5 6">CCAP977/2A</strain>
    </source>
</reference>
<dbReference type="GO" id="GO:0003735">
    <property type="term" value="F:structural constituent of ribosome"/>
    <property type="evidence" value="ECO:0007669"/>
    <property type="project" value="InterPro"/>
</dbReference>
<gene>
    <name evidence="5" type="primary">rps15</name>
    <name evidence="5" type="ORF">CPARA_1gp063</name>
</gene>
<organism evidence="5 6">
    <name type="scientific">Cryptomonas paramaecium</name>
    <dbReference type="NCBI Taxonomy" id="2898"/>
    <lineage>
        <taxon>Eukaryota</taxon>
        <taxon>Cryptophyceae</taxon>
        <taxon>Cryptomonadales</taxon>
        <taxon>Cryptomonadaceae</taxon>
        <taxon>Cryptomonas</taxon>
    </lineage>
</organism>
<dbReference type="AlphaFoldDB" id="F2HHC5"/>
<name>F2HHC5_9CRYP</name>
<dbReference type="PANTHER" id="PTHR23321">
    <property type="entry name" value="RIBOSOMAL PROTEIN S15, BACTERIAL AND ORGANELLAR"/>
    <property type="match status" value="1"/>
</dbReference>
<geneLocation type="nucleomorph" evidence="5"/>
<dbReference type="RefSeq" id="XP_003239619.1">
    <property type="nucleotide sequence ID" value="XM_003239571.1"/>
</dbReference>
<dbReference type="InterPro" id="IPR000589">
    <property type="entry name" value="Ribosomal_uS15"/>
</dbReference>
<protein>
    <submittedName>
        <fullName evidence="5">Plastidial 30S ribosomal protein S15</fullName>
    </submittedName>
</protein>
<sequence length="139" mass="16126">MLCGQIRYLYIFYQMIVYNNSFLTTLGKTKTGCTVFNKTISSRITMIQQYLADQNEKISEGYEKNLKNTGNSEYQITALSTKISRVAVHIKKNPKDFSSIKGLVHMVNARKKLLKYLQSKSEDRFIKICLSLKIRIQKK</sequence>
<keyword evidence="3 4" id="KW-0687">Ribonucleoprotein</keyword>
<dbReference type="GO" id="GO:1990904">
    <property type="term" value="C:ribonucleoprotein complex"/>
    <property type="evidence" value="ECO:0007669"/>
    <property type="project" value="UniProtKB-KW"/>
</dbReference>
<dbReference type="PANTHER" id="PTHR23321:SF26">
    <property type="entry name" value="SMALL RIBOSOMAL SUBUNIT PROTEIN US15M"/>
    <property type="match status" value="1"/>
</dbReference>
<evidence type="ECO:0000313" key="5">
    <source>
        <dbReference type="EMBL" id="AEA38721.1"/>
    </source>
</evidence>
<evidence type="ECO:0000256" key="2">
    <source>
        <dbReference type="ARBA" id="ARBA00022980"/>
    </source>
</evidence>
<evidence type="ECO:0000313" key="6">
    <source>
        <dbReference type="Proteomes" id="UP000243423"/>
    </source>
</evidence>
<evidence type="ECO:0000256" key="3">
    <source>
        <dbReference type="ARBA" id="ARBA00023274"/>
    </source>
</evidence>
<dbReference type="Gene3D" id="1.10.287.10">
    <property type="entry name" value="S15/NS1, RNA-binding"/>
    <property type="match status" value="1"/>
</dbReference>
<dbReference type="GeneID" id="10447062"/>
<dbReference type="EMBL" id="CP002172">
    <property type="protein sequence ID" value="AEA38721.1"/>
    <property type="molecule type" value="Genomic_DNA"/>
</dbReference>
<dbReference type="PROSITE" id="PS00362">
    <property type="entry name" value="RIBOSOMAL_S15"/>
    <property type="match status" value="1"/>
</dbReference>
<keyword evidence="2 4" id="KW-0689">Ribosomal protein</keyword>
<dbReference type="InterPro" id="IPR005290">
    <property type="entry name" value="Ribosomal_uS15_bac-type"/>
</dbReference>
<proteinExistence type="inferred from homology"/>
<dbReference type="CDD" id="cd00353">
    <property type="entry name" value="Ribosomal_S15p_S13e"/>
    <property type="match status" value="1"/>
</dbReference>
<dbReference type="Proteomes" id="UP000243423">
    <property type="component" value="Nucleomorph 1"/>
</dbReference>
<dbReference type="GO" id="GO:0005840">
    <property type="term" value="C:ribosome"/>
    <property type="evidence" value="ECO:0007669"/>
    <property type="project" value="UniProtKB-KW"/>
</dbReference>
<dbReference type="InterPro" id="IPR009068">
    <property type="entry name" value="uS15_NS1_RNA-bd_sf"/>
</dbReference>
<keyword evidence="5" id="KW-0542">Nucleomorph</keyword>
<dbReference type="GO" id="GO:0006412">
    <property type="term" value="P:translation"/>
    <property type="evidence" value="ECO:0007669"/>
    <property type="project" value="InterPro"/>
</dbReference>
<comment type="similarity">
    <text evidence="1 4">Belongs to the universal ribosomal protein uS15 family.</text>
</comment>
<evidence type="ECO:0000256" key="1">
    <source>
        <dbReference type="ARBA" id="ARBA00008434"/>
    </source>
</evidence>
<dbReference type="Pfam" id="PF00312">
    <property type="entry name" value="Ribosomal_S15"/>
    <property type="match status" value="1"/>
</dbReference>
<evidence type="ECO:0000256" key="4">
    <source>
        <dbReference type="RuleBase" id="RU003919"/>
    </source>
</evidence>